<organism evidence="1 2">
    <name type="scientific">Penicillium cataractarum</name>
    <dbReference type="NCBI Taxonomy" id="2100454"/>
    <lineage>
        <taxon>Eukaryota</taxon>
        <taxon>Fungi</taxon>
        <taxon>Dikarya</taxon>
        <taxon>Ascomycota</taxon>
        <taxon>Pezizomycotina</taxon>
        <taxon>Eurotiomycetes</taxon>
        <taxon>Eurotiomycetidae</taxon>
        <taxon>Eurotiales</taxon>
        <taxon>Aspergillaceae</taxon>
        <taxon>Penicillium</taxon>
    </lineage>
</organism>
<dbReference type="OrthoDB" id="4360040at2759"/>
<dbReference type="EMBL" id="JAPZBS010000009">
    <property type="protein sequence ID" value="KAJ5358610.1"/>
    <property type="molecule type" value="Genomic_DNA"/>
</dbReference>
<gene>
    <name evidence="1" type="ORF">N7496_011023</name>
</gene>
<reference evidence="1" key="2">
    <citation type="journal article" date="2023" name="IMA Fungus">
        <title>Comparative genomic study of the Penicillium genus elucidates a diverse pangenome and 15 lateral gene transfer events.</title>
        <authorList>
            <person name="Petersen C."/>
            <person name="Sorensen T."/>
            <person name="Nielsen M.R."/>
            <person name="Sondergaard T.E."/>
            <person name="Sorensen J.L."/>
            <person name="Fitzpatrick D.A."/>
            <person name="Frisvad J.C."/>
            <person name="Nielsen K.L."/>
        </authorList>
    </citation>
    <scope>NUCLEOTIDE SEQUENCE</scope>
    <source>
        <strain evidence="1">IBT 29864</strain>
    </source>
</reference>
<dbReference type="RefSeq" id="XP_056549896.1">
    <property type="nucleotide sequence ID" value="XM_056703936.1"/>
</dbReference>
<keyword evidence="2" id="KW-1185">Reference proteome</keyword>
<dbReference type="GeneID" id="81443115"/>
<reference evidence="1" key="1">
    <citation type="submission" date="2022-11" db="EMBL/GenBank/DDBJ databases">
        <authorList>
            <person name="Petersen C."/>
        </authorList>
    </citation>
    <scope>NUCLEOTIDE SEQUENCE</scope>
    <source>
        <strain evidence="1">IBT 29864</strain>
    </source>
</reference>
<accession>A0A9W9RE72</accession>
<evidence type="ECO:0000313" key="2">
    <source>
        <dbReference type="Proteomes" id="UP001147782"/>
    </source>
</evidence>
<name>A0A9W9RE72_9EURO</name>
<dbReference type="Proteomes" id="UP001147782">
    <property type="component" value="Unassembled WGS sequence"/>
</dbReference>
<evidence type="ECO:0000313" key="1">
    <source>
        <dbReference type="EMBL" id="KAJ5358610.1"/>
    </source>
</evidence>
<dbReference type="AlphaFoldDB" id="A0A9W9RE72"/>
<comment type="caution">
    <text evidence="1">The sequence shown here is derived from an EMBL/GenBank/DDBJ whole genome shotgun (WGS) entry which is preliminary data.</text>
</comment>
<proteinExistence type="predicted"/>
<sequence>MQSSTSDQAPSQANKRRKILVPVIDPGMFEPLTHFSDSLADINNEDPVVRARAFEQLRVLSPLMQQLAFSKNSAAVYYTAKGFKTIYEACKILELQHMEQPWTRPSLDNLSSATLSPHFNNVITQLRDPEYHSIQTSESSVRVIVELLILDRLHHLADAGLIERLRLYPEVDLDILRGNNYITGRADWLLCYDDPRDSVESTLIAIEAKRSCDFSSAARQLAVYLAAIQKRRAEKNIHGIAFGITTDSSLFQFWFLDSDLQLFSSVPFDWRLDKATIIAWIDKMLAEAIEASPLTTPTLHRNVSLRNWEKNFRRSHNLGGSESDSSPVTEGLPLEICALGSHRIIEPAWYLGRRVLVVECDDDGEDPAVEN</sequence>
<protein>
    <submittedName>
        <fullName evidence="1">Uncharacterized protein</fullName>
    </submittedName>
</protein>